<organism evidence="5 6">
    <name type="scientific">Pseudomonas retamae</name>
    <dbReference type="NCBI Taxonomy" id="702110"/>
    <lineage>
        <taxon>Bacteria</taxon>
        <taxon>Pseudomonadati</taxon>
        <taxon>Pseudomonadota</taxon>
        <taxon>Gammaproteobacteria</taxon>
        <taxon>Pseudomonadales</taxon>
        <taxon>Pseudomonadaceae</taxon>
        <taxon>Pseudomonas</taxon>
    </lineage>
</organism>
<reference evidence="5 6" key="1">
    <citation type="submission" date="2024-10" db="EMBL/GenBank/DDBJ databases">
        <title>Whole genome of Pseudomonas sp Strain RB5.</title>
        <authorList>
            <person name="Selami N."/>
        </authorList>
    </citation>
    <scope>NUCLEOTIDE SEQUENCE [LARGE SCALE GENOMIC DNA]</scope>
    <source>
        <strain evidence="5 6">RB5</strain>
    </source>
</reference>
<accession>A0ABW7DE84</accession>
<evidence type="ECO:0000256" key="3">
    <source>
        <dbReference type="ARBA" id="ARBA00023163"/>
    </source>
</evidence>
<dbReference type="CDD" id="cd06170">
    <property type="entry name" value="LuxR_C_like"/>
    <property type="match status" value="1"/>
</dbReference>
<dbReference type="InterPro" id="IPR011990">
    <property type="entry name" value="TPR-like_helical_dom_sf"/>
</dbReference>
<dbReference type="PROSITE" id="PS50043">
    <property type="entry name" value="HTH_LUXR_2"/>
    <property type="match status" value="1"/>
</dbReference>
<dbReference type="InterPro" id="IPR059106">
    <property type="entry name" value="WHD_MalT"/>
</dbReference>
<evidence type="ECO:0000256" key="2">
    <source>
        <dbReference type="ARBA" id="ARBA00023125"/>
    </source>
</evidence>
<dbReference type="PANTHER" id="PTHR44688">
    <property type="entry name" value="DNA-BINDING TRANSCRIPTIONAL ACTIVATOR DEVR_DOSR"/>
    <property type="match status" value="1"/>
</dbReference>
<dbReference type="Proteomes" id="UP001605918">
    <property type="component" value="Unassembled WGS sequence"/>
</dbReference>
<dbReference type="PRINTS" id="PR00038">
    <property type="entry name" value="HTHLUXR"/>
</dbReference>
<dbReference type="Pfam" id="PF17874">
    <property type="entry name" value="TPR_MalT"/>
    <property type="match status" value="1"/>
</dbReference>
<dbReference type="InterPro" id="IPR019734">
    <property type="entry name" value="TPR_rpt"/>
</dbReference>
<gene>
    <name evidence="5" type="ORF">ACGSLL_18455</name>
</gene>
<dbReference type="PANTHER" id="PTHR44688:SF25">
    <property type="entry name" value="HTH LUXR-TYPE DOMAIN-CONTAINING PROTEIN"/>
    <property type="match status" value="1"/>
</dbReference>
<comment type="caution">
    <text evidence="5">The sequence shown here is derived from an EMBL/GenBank/DDBJ whole genome shotgun (WGS) entry which is preliminary data.</text>
</comment>
<dbReference type="SUPFAM" id="SSF52540">
    <property type="entry name" value="P-loop containing nucleoside triphosphate hydrolases"/>
    <property type="match status" value="1"/>
</dbReference>
<proteinExistence type="predicted"/>
<dbReference type="InterPro" id="IPR041617">
    <property type="entry name" value="TPR_MalT"/>
</dbReference>
<dbReference type="InterPro" id="IPR016032">
    <property type="entry name" value="Sig_transdc_resp-reg_C-effctor"/>
</dbReference>
<evidence type="ECO:0000313" key="6">
    <source>
        <dbReference type="Proteomes" id="UP001605918"/>
    </source>
</evidence>
<dbReference type="SMART" id="SM00421">
    <property type="entry name" value="HTH_LUXR"/>
    <property type="match status" value="1"/>
</dbReference>
<dbReference type="InterPro" id="IPR027417">
    <property type="entry name" value="P-loop_NTPase"/>
</dbReference>
<feature type="domain" description="HTH luxR-type" evidence="4">
    <location>
        <begin position="780"/>
        <end position="845"/>
    </location>
</feature>
<evidence type="ECO:0000259" key="4">
    <source>
        <dbReference type="PROSITE" id="PS50043"/>
    </source>
</evidence>
<name>A0ABW7DE84_9PSED</name>
<keyword evidence="6" id="KW-1185">Reference proteome</keyword>
<protein>
    <submittedName>
        <fullName evidence="5">LuxR C-terminal-related transcriptional regulator</fullName>
    </submittedName>
</protein>
<dbReference type="Pfam" id="PF00196">
    <property type="entry name" value="GerE"/>
    <property type="match status" value="1"/>
</dbReference>
<keyword evidence="3" id="KW-0804">Transcription</keyword>
<dbReference type="Gene3D" id="1.25.40.10">
    <property type="entry name" value="Tetratricopeptide repeat domain"/>
    <property type="match status" value="1"/>
</dbReference>
<dbReference type="EMBL" id="JBIEIL010000009">
    <property type="protein sequence ID" value="MFG6206348.1"/>
    <property type="molecule type" value="Genomic_DNA"/>
</dbReference>
<keyword evidence="2" id="KW-0238">DNA-binding</keyword>
<dbReference type="SUPFAM" id="SSF48452">
    <property type="entry name" value="TPR-like"/>
    <property type="match status" value="1"/>
</dbReference>
<dbReference type="SMART" id="SM00028">
    <property type="entry name" value="TPR"/>
    <property type="match status" value="3"/>
</dbReference>
<dbReference type="RefSeq" id="WP_394507451.1">
    <property type="nucleotide sequence ID" value="NZ_JBIEIL010000009.1"/>
</dbReference>
<keyword evidence="1" id="KW-0805">Transcription regulation</keyword>
<dbReference type="SUPFAM" id="SSF46894">
    <property type="entry name" value="C-terminal effector domain of the bipartite response regulators"/>
    <property type="match status" value="1"/>
</dbReference>
<evidence type="ECO:0000256" key="1">
    <source>
        <dbReference type="ARBA" id="ARBA00023015"/>
    </source>
</evidence>
<evidence type="ECO:0000313" key="5">
    <source>
        <dbReference type="EMBL" id="MFG6206348.1"/>
    </source>
</evidence>
<dbReference type="PROSITE" id="PS00622">
    <property type="entry name" value="HTH_LUXR_1"/>
    <property type="match status" value="1"/>
</dbReference>
<sequence>MTAMTPCLDRPGFLPRLSSHHQPRARLSEPLCGSAARVRLLCAPPGSGKTALMTECLLLAPANCTVHWLPLQGASLSAGQLCQRLSQALGLPEMDEEQLIAALSRWPAPTWLFIDDYCRWPDPALDALLDRLLASSSPALIWWISTRRRPQCNWPRLLLDDELYECESSTLALTEAEIVQTLAHLPAEQAASVARRMVQRSGGWCAGVRMALLQKCDWANSNQPQQRLETLLDYLQHELFNHLTPELAEVWRVLANLPRFNAQLCEHLFGAGEGAQSLRLLQTLGCFIEPWQDSADWLQVFPPLSRVMQDEHWPAVRSWHRRACQWFAASEDWHSAFEQALLAEEHETAVSLLQHFTFEHLFEEQTVVLLLRLHERQGEQLTLATPHLVGLVTAALLFAGRFEQAEECIAHLSRFLPQPSAALQRQLIARWQAQQGWLLHLQGRMEPAREHFQQALSELSDEVWLARLLCLSGQTQQALLCGELEQAHIINRQALCLARAHGSLLFEGLLELDHAQLLEQRGAAARAEHLLAGVCELLSECAQRPIPLLGRIALHRGRLALSRGLDEQASIFFQNGLDNCLRSHDKRVLYGYLGLARLAANRTDYAQAFEYLREAERLMQQRRIPDSVYRGALLQVSSEFWLQQGRTELAREALSRVLRHFRGANAVQAPPATLELVPRIEYLLILAEARLKQEKDPAPRIQALAAYALRQGMISLHVELSLALAQVARLVGDKENALHLFERARLMAERCELKQILRELYLREPDFNSSALTKHCLLSEPTSECMLSKREVEVLQCIAQGNSNQQIAEKLYISVHTVKTHARRIHGKLGVERRTQAVATAKRLGLC</sequence>
<dbReference type="Gene3D" id="1.10.10.10">
    <property type="entry name" value="Winged helix-like DNA-binding domain superfamily/Winged helix DNA-binding domain"/>
    <property type="match status" value="1"/>
</dbReference>
<dbReference type="InterPro" id="IPR000792">
    <property type="entry name" value="Tscrpt_reg_LuxR_C"/>
</dbReference>
<dbReference type="Pfam" id="PF25873">
    <property type="entry name" value="WHD_MalT"/>
    <property type="match status" value="1"/>
</dbReference>
<dbReference type="InterPro" id="IPR036388">
    <property type="entry name" value="WH-like_DNA-bd_sf"/>
</dbReference>